<evidence type="ECO:0000256" key="3">
    <source>
        <dbReference type="ARBA" id="ARBA00022692"/>
    </source>
</evidence>
<dbReference type="AlphaFoldDB" id="A0A7X1NN55"/>
<dbReference type="PANTHER" id="PTHR35007:SF1">
    <property type="entry name" value="PILUS ASSEMBLY PROTEIN"/>
    <property type="match status" value="1"/>
</dbReference>
<evidence type="ECO:0000256" key="6">
    <source>
        <dbReference type="SAM" id="Phobius"/>
    </source>
</evidence>
<evidence type="ECO:0000256" key="5">
    <source>
        <dbReference type="ARBA" id="ARBA00023136"/>
    </source>
</evidence>
<keyword evidence="3 6" id="KW-0812">Transmembrane</keyword>
<feature type="transmembrane region" description="Helical" evidence="6">
    <location>
        <begin position="230"/>
        <end position="250"/>
    </location>
</feature>
<protein>
    <submittedName>
        <fullName evidence="8">Type II secretion system F family protein</fullName>
    </submittedName>
</protein>
<dbReference type="OrthoDB" id="597333at2"/>
<sequence>MLGPRPTNLLTRKDAPFRVAGTPSAGFGQLITDRIAGLLRRRNLSVSLATSLEQAGLKAKPAEFIVFAVVGTTLAGLVTLILTNPFLAVVVCIASPLAVRVLLQVLSGRRRSRFADQLDETLQLLAGGLRAGHSLLRAIDAAADESEAPTSEEFTRIINETRLGRDLGEALEDASARMRSLDFSWVAQAIAIHREVGGNLADVLDQVGHTIRERNQVRGQVKALSAEGKISALILMALPFALSGILIVVSPGYMDPMFEHPLGLLMIVVSIIMLTVGGVWLKKVVSFSF</sequence>
<name>A0A7X1NN55_9MICC</name>
<feature type="transmembrane region" description="Helical" evidence="6">
    <location>
        <begin position="64"/>
        <end position="82"/>
    </location>
</feature>
<evidence type="ECO:0000256" key="4">
    <source>
        <dbReference type="ARBA" id="ARBA00022989"/>
    </source>
</evidence>
<dbReference type="PANTHER" id="PTHR35007">
    <property type="entry name" value="INTEGRAL MEMBRANE PROTEIN-RELATED"/>
    <property type="match status" value="1"/>
</dbReference>
<feature type="domain" description="Type II secretion system protein GspF" evidence="7">
    <location>
        <begin position="122"/>
        <end position="247"/>
    </location>
</feature>
<dbReference type="Gene3D" id="1.20.81.30">
    <property type="entry name" value="Type II secretion system (T2SS), domain F"/>
    <property type="match status" value="1"/>
</dbReference>
<comment type="caution">
    <text evidence="8">The sequence shown here is derived from an EMBL/GenBank/DDBJ whole genome shotgun (WGS) entry which is preliminary data.</text>
</comment>
<comment type="subcellular location">
    <subcellularLocation>
        <location evidence="1">Cell membrane</location>
        <topology evidence="1">Multi-pass membrane protein</topology>
    </subcellularLocation>
</comment>
<dbReference type="InterPro" id="IPR018076">
    <property type="entry name" value="T2SS_GspF_dom"/>
</dbReference>
<keyword evidence="2" id="KW-1003">Cell membrane</keyword>
<accession>A0A7X1NN55</accession>
<evidence type="ECO:0000259" key="7">
    <source>
        <dbReference type="Pfam" id="PF00482"/>
    </source>
</evidence>
<organism evidence="8 9">
    <name type="scientific">Arthrobacter bussei</name>
    <dbReference type="NCBI Taxonomy" id="2594179"/>
    <lineage>
        <taxon>Bacteria</taxon>
        <taxon>Bacillati</taxon>
        <taxon>Actinomycetota</taxon>
        <taxon>Actinomycetes</taxon>
        <taxon>Micrococcales</taxon>
        <taxon>Micrococcaceae</taxon>
        <taxon>Arthrobacter</taxon>
    </lineage>
</organism>
<evidence type="ECO:0000313" key="8">
    <source>
        <dbReference type="EMBL" id="MPY09813.1"/>
    </source>
</evidence>
<evidence type="ECO:0000256" key="1">
    <source>
        <dbReference type="ARBA" id="ARBA00004651"/>
    </source>
</evidence>
<dbReference type="InterPro" id="IPR042094">
    <property type="entry name" value="T2SS_GspF_sf"/>
</dbReference>
<evidence type="ECO:0000256" key="2">
    <source>
        <dbReference type="ARBA" id="ARBA00022475"/>
    </source>
</evidence>
<keyword evidence="5 6" id="KW-0472">Membrane</keyword>
<feature type="transmembrane region" description="Helical" evidence="6">
    <location>
        <begin position="262"/>
        <end position="281"/>
    </location>
</feature>
<dbReference type="EMBL" id="VJXX01000001">
    <property type="protein sequence ID" value="MPY09813.1"/>
    <property type="molecule type" value="Genomic_DNA"/>
</dbReference>
<dbReference type="GO" id="GO:0005886">
    <property type="term" value="C:plasma membrane"/>
    <property type="evidence" value="ECO:0007669"/>
    <property type="project" value="UniProtKB-SubCell"/>
</dbReference>
<gene>
    <name evidence="8" type="ORF">FNH21_03610</name>
</gene>
<feature type="transmembrane region" description="Helical" evidence="6">
    <location>
        <begin position="88"/>
        <end position="106"/>
    </location>
</feature>
<keyword evidence="4 6" id="KW-1133">Transmembrane helix</keyword>
<reference evidence="9" key="1">
    <citation type="submission" date="2019-07" db="EMBL/GenBank/DDBJ databases">
        <title>Arthrobacter KR32 sp. nov., isolated from mountain cheese made of cows milk.</title>
        <authorList>
            <person name="Flegler A."/>
        </authorList>
    </citation>
    <scope>NUCLEOTIDE SEQUENCE [LARGE SCALE GENOMIC DNA]</scope>
    <source>
        <strain evidence="9">KR32</strain>
    </source>
</reference>
<dbReference type="Proteomes" id="UP000326464">
    <property type="component" value="Unassembled WGS sequence"/>
</dbReference>
<dbReference type="Pfam" id="PF00482">
    <property type="entry name" value="T2SSF"/>
    <property type="match status" value="1"/>
</dbReference>
<evidence type="ECO:0000313" key="9">
    <source>
        <dbReference type="Proteomes" id="UP000326464"/>
    </source>
</evidence>
<proteinExistence type="predicted"/>
<keyword evidence="9" id="KW-1185">Reference proteome</keyword>